<keyword evidence="3 6" id="KW-0489">Methyltransferase</keyword>
<keyword evidence="5" id="KW-0949">S-adenosyl-L-methionine</keyword>
<dbReference type="Proteomes" id="UP001205063">
    <property type="component" value="Unassembled WGS sequence"/>
</dbReference>
<dbReference type="RefSeq" id="WP_256137050.1">
    <property type="nucleotide sequence ID" value="NZ_JANGAB010000541.1"/>
</dbReference>
<evidence type="ECO:0000256" key="2">
    <source>
        <dbReference type="ARBA" id="ARBA00022552"/>
    </source>
</evidence>
<evidence type="ECO:0000313" key="6">
    <source>
        <dbReference type="EMBL" id="MCQ4950997.1"/>
    </source>
</evidence>
<keyword evidence="2" id="KW-0698">rRNA processing</keyword>
<dbReference type="EC" id="2.1.1.199" evidence="6"/>
<dbReference type="GO" id="GO:0005737">
    <property type="term" value="C:cytoplasm"/>
    <property type="evidence" value="ECO:0007669"/>
    <property type="project" value="TreeGrafter"/>
</dbReference>
<proteinExistence type="inferred from homology"/>
<dbReference type="EMBL" id="JANGAB010000541">
    <property type="protein sequence ID" value="MCQ4950997.1"/>
    <property type="molecule type" value="Genomic_DNA"/>
</dbReference>
<evidence type="ECO:0000256" key="3">
    <source>
        <dbReference type="ARBA" id="ARBA00022603"/>
    </source>
</evidence>
<name>A0AAW5KG45_9FIRM</name>
<keyword evidence="4 6" id="KW-0808">Transferase</keyword>
<feature type="non-terminal residue" evidence="6">
    <location>
        <position position="96"/>
    </location>
</feature>
<sequence>LGIKAIDGALLDLGVSSHQLDTPARGFSYRADAPLDMRMSQSGLSAYDVVNGYSPEELTRILFAYGEEKYARQIARKIARLREQHPIETTAQLVEA</sequence>
<dbReference type="PANTHER" id="PTHR11265">
    <property type="entry name" value="S-ADENOSYL-METHYLTRANSFERASE MRAW"/>
    <property type="match status" value="1"/>
</dbReference>
<dbReference type="PANTHER" id="PTHR11265:SF0">
    <property type="entry name" value="12S RRNA N4-METHYLCYTIDINE METHYLTRANSFERASE"/>
    <property type="match status" value="1"/>
</dbReference>
<dbReference type="InterPro" id="IPR023397">
    <property type="entry name" value="SAM-dep_MeTrfase_MraW_recog"/>
</dbReference>
<evidence type="ECO:0000256" key="4">
    <source>
        <dbReference type="ARBA" id="ARBA00022679"/>
    </source>
</evidence>
<evidence type="ECO:0000256" key="5">
    <source>
        <dbReference type="ARBA" id="ARBA00022691"/>
    </source>
</evidence>
<protein>
    <submittedName>
        <fullName evidence="6">16S rRNA (Cytosine(1402)-N(4))-methyltransferase</fullName>
        <ecNumber evidence="6">2.1.1.199</ecNumber>
    </submittedName>
</protein>
<organism evidence="6 7">
    <name type="scientific">Bittarella massiliensis</name>
    <name type="common">ex Durand et al. 2017</name>
    <dbReference type="NCBI Taxonomy" id="1720313"/>
    <lineage>
        <taxon>Bacteria</taxon>
        <taxon>Bacillati</taxon>
        <taxon>Bacillota</taxon>
        <taxon>Clostridia</taxon>
        <taxon>Eubacteriales</taxon>
        <taxon>Oscillospiraceae</taxon>
        <taxon>Bittarella (ex Durand et al. 2017)</taxon>
    </lineage>
</organism>
<feature type="non-terminal residue" evidence="6">
    <location>
        <position position="1"/>
    </location>
</feature>
<evidence type="ECO:0000256" key="1">
    <source>
        <dbReference type="ARBA" id="ARBA00010396"/>
    </source>
</evidence>
<dbReference type="SUPFAM" id="SSF81799">
    <property type="entry name" value="Putative methyltransferase TM0872, insert domain"/>
    <property type="match status" value="1"/>
</dbReference>
<dbReference type="Pfam" id="PF01795">
    <property type="entry name" value="Methyltransf_5"/>
    <property type="match status" value="1"/>
</dbReference>
<comment type="caution">
    <text evidence="6">The sequence shown here is derived from an EMBL/GenBank/DDBJ whole genome shotgun (WGS) entry which is preliminary data.</text>
</comment>
<dbReference type="InterPro" id="IPR002903">
    <property type="entry name" value="RsmH"/>
</dbReference>
<dbReference type="GO" id="GO:0071424">
    <property type="term" value="F:rRNA (cytosine-N4-)-methyltransferase activity"/>
    <property type="evidence" value="ECO:0007669"/>
    <property type="project" value="TreeGrafter"/>
</dbReference>
<comment type="similarity">
    <text evidence="1">Belongs to the methyltransferase superfamily. RsmH family.</text>
</comment>
<dbReference type="AlphaFoldDB" id="A0AAW5KG45"/>
<accession>A0AAW5KG45</accession>
<gene>
    <name evidence="6" type="primary">mraW</name>
    <name evidence="6" type="ORF">NE646_15380</name>
</gene>
<reference evidence="6" key="1">
    <citation type="submission" date="2022-06" db="EMBL/GenBank/DDBJ databases">
        <title>Isolation of gut microbiota from human fecal samples.</title>
        <authorList>
            <person name="Pamer E.G."/>
            <person name="Barat B."/>
            <person name="Waligurski E."/>
            <person name="Medina S."/>
            <person name="Paddock L."/>
            <person name="Mostad J."/>
        </authorList>
    </citation>
    <scope>NUCLEOTIDE SEQUENCE</scope>
    <source>
        <strain evidence="6">DFI.7.96</strain>
    </source>
</reference>
<evidence type="ECO:0000313" key="7">
    <source>
        <dbReference type="Proteomes" id="UP001205063"/>
    </source>
</evidence>
<dbReference type="GO" id="GO:0070475">
    <property type="term" value="P:rRNA base methylation"/>
    <property type="evidence" value="ECO:0007669"/>
    <property type="project" value="TreeGrafter"/>
</dbReference>
<dbReference type="Gene3D" id="1.10.150.170">
    <property type="entry name" value="Putative methyltransferase TM0872, insert domain"/>
    <property type="match status" value="1"/>
</dbReference>